<evidence type="ECO:0000256" key="7">
    <source>
        <dbReference type="SAM" id="MobiDB-lite"/>
    </source>
</evidence>
<dbReference type="GO" id="GO:0045892">
    <property type="term" value="P:negative regulation of DNA-templated transcription"/>
    <property type="evidence" value="ECO:0007669"/>
    <property type="project" value="UniProtKB-UniRule"/>
</dbReference>
<dbReference type="PANTHER" id="PTHR33057">
    <property type="entry name" value="TRANSCRIPTION REPRESSOR OFP7-RELATED"/>
    <property type="match status" value="1"/>
</dbReference>
<accession>A0ABD1UR94</accession>
<dbReference type="GO" id="GO:0005634">
    <property type="term" value="C:nucleus"/>
    <property type="evidence" value="ECO:0007669"/>
    <property type="project" value="UniProtKB-SubCell"/>
</dbReference>
<gene>
    <name evidence="9" type="ORF">Adt_12630</name>
</gene>
<evidence type="ECO:0000313" key="10">
    <source>
        <dbReference type="Proteomes" id="UP001604336"/>
    </source>
</evidence>
<organism evidence="9 10">
    <name type="scientific">Abeliophyllum distichum</name>
    <dbReference type="NCBI Taxonomy" id="126358"/>
    <lineage>
        <taxon>Eukaryota</taxon>
        <taxon>Viridiplantae</taxon>
        <taxon>Streptophyta</taxon>
        <taxon>Embryophyta</taxon>
        <taxon>Tracheophyta</taxon>
        <taxon>Spermatophyta</taxon>
        <taxon>Magnoliopsida</taxon>
        <taxon>eudicotyledons</taxon>
        <taxon>Gunneridae</taxon>
        <taxon>Pentapetalae</taxon>
        <taxon>asterids</taxon>
        <taxon>lamiids</taxon>
        <taxon>Lamiales</taxon>
        <taxon>Oleaceae</taxon>
        <taxon>Forsythieae</taxon>
        <taxon>Abeliophyllum</taxon>
    </lineage>
</organism>
<comment type="function">
    <text evidence="6">Transcriptional repressor that regulates multiple aspects of plant growth and development.</text>
</comment>
<dbReference type="Proteomes" id="UP001604336">
    <property type="component" value="Unassembled WGS sequence"/>
</dbReference>
<evidence type="ECO:0000313" key="9">
    <source>
        <dbReference type="EMBL" id="KAL2527576.1"/>
    </source>
</evidence>
<feature type="domain" description="OVATE" evidence="8">
    <location>
        <begin position="43"/>
        <end position="102"/>
    </location>
</feature>
<dbReference type="InterPro" id="IPR038933">
    <property type="entry name" value="Ovate"/>
</dbReference>
<feature type="region of interest" description="Disordered" evidence="7">
    <location>
        <begin position="1"/>
        <end position="23"/>
    </location>
</feature>
<name>A0ABD1UR94_9LAMI</name>
<evidence type="ECO:0000256" key="6">
    <source>
        <dbReference type="RuleBase" id="RU367028"/>
    </source>
</evidence>
<evidence type="ECO:0000256" key="1">
    <source>
        <dbReference type="ARBA" id="ARBA00004123"/>
    </source>
</evidence>
<dbReference type="EMBL" id="JBFOLK010000003">
    <property type="protein sequence ID" value="KAL2527576.1"/>
    <property type="molecule type" value="Genomic_DNA"/>
</dbReference>
<dbReference type="PANTHER" id="PTHR33057:SF110">
    <property type="entry name" value="TRANSCRIPTION REPRESSOR"/>
    <property type="match status" value="1"/>
</dbReference>
<evidence type="ECO:0000256" key="4">
    <source>
        <dbReference type="ARBA" id="ARBA00023163"/>
    </source>
</evidence>
<evidence type="ECO:0000256" key="2">
    <source>
        <dbReference type="ARBA" id="ARBA00022491"/>
    </source>
</evidence>
<protein>
    <recommendedName>
        <fullName evidence="6">Transcription repressor</fullName>
    </recommendedName>
    <alternativeName>
        <fullName evidence="6">Ovate family protein</fullName>
    </alternativeName>
</protein>
<dbReference type="AlphaFoldDB" id="A0ABD1UR94"/>
<keyword evidence="4 6" id="KW-0804">Transcription</keyword>
<dbReference type="InterPro" id="IPR006458">
    <property type="entry name" value="Ovate_C"/>
</dbReference>
<dbReference type="PROSITE" id="PS51754">
    <property type="entry name" value="OVATE"/>
    <property type="match status" value="1"/>
</dbReference>
<evidence type="ECO:0000256" key="3">
    <source>
        <dbReference type="ARBA" id="ARBA00023015"/>
    </source>
</evidence>
<proteinExistence type="predicted"/>
<evidence type="ECO:0000259" key="8">
    <source>
        <dbReference type="PROSITE" id="PS51754"/>
    </source>
</evidence>
<comment type="subcellular location">
    <subcellularLocation>
        <location evidence="1 6">Nucleus</location>
    </subcellularLocation>
</comment>
<sequence length="117" mass="13413">MEKVRNEAEKKNLQRRKRKSSRISFSASLPEDVCGAFEDCICAVKYSTDPFSDIRESIIQVIQNLGIQDWNQMEELIYCYIALNSSEVHTFILLVGAAHLAQQVTQPILPFYCSRIL</sequence>
<comment type="caution">
    <text evidence="9">The sequence shown here is derived from an EMBL/GenBank/DDBJ whole genome shotgun (WGS) entry which is preliminary data.</text>
</comment>
<keyword evidence="5 6" id="KW-0539">Nucleus</keyword>
<evidence type="ECO:0000256" key="5">
    <source>
        <dbReference type="ARBA" id="ARBA00023242"/>
    </source>
</evidence>
<feature type="compositionally biased region" description="Basic and acidic residues" evidence="7">
    <location>
        <begin position="1"/>
        <end position="12"/>
    </location>
</feature>
<dbReference type="Pfam" id="PF04844">
    <property type="entry name" value="Ovate"/>
    <property type="match status" value="1"/>
</dbReference>
<keyword evidence="10" id="KW-1185">Reference proteome</keyword>
<keyword evidence="3 6" id="KW-0805">Transcription regulation</keyword>
<reference evidence="10" key="1">
    <citation type="submission" date="2024-07" db="EMBL/GenBank/DDBJ databases">
        <title>Two chromosome-level genome assemblies of Korean endemic species Abeliophyllum distichum and Forsythia ovata (Oleaceae).</title>
        <authorList>
            <person name="Jang H."/>
        </authorList>
    </citation>
    <scope>NUCLEOTIDE SEQUENCE [LARGE SCALE GENOMIC DNA]</scope>
</reference>
<keyword evidence="2 6" id="KW-0678">Repressor</keyword>